<evidence type="ECO:0008006" key="4">
    <source>
        <dbReference type="Google" id="ProtNLM"/>
    </source>
</evidence>
<keyword evidence="3" id="KW-1185">Reference proteome</keyword>
<sequence>MAAWLEATAVAQHLKVSRWTYPLVNAGHILGLALLVGAVLPMDLRLLRGRDGTDLRRYAAAGLAMAVVFGFLLFATQAGDYLGNRAFLVKMALLALALVNIAAHLRLSALSPGRQRAAALASLLLWPAVLIAGRMIAYV</sequence>
<gene>
    <name evidence="2" type="ORF">F3S47_06915</name>
</gene>
<feature type="transmembrane region" description="Helical" evidence="1">
    <location>
        <begin position="26"/>
        <end position="46"/>
    </location>
</feature>
<keyword evidence="1" id="KW-0812">Transmembrane</keyword>
<feature type="transmembrane region" description="Helical" evidence="1">
    <location>
        <begin position="117"/>
        <end position="137"/>
    </location>
</feature>
<feature type="transmembrane region" description="Helical" evidence="1">
    <location>
        <begin position="58"/>
        <end position="75"/>
    </location>
</feature>
<feature type="transmembrane region" description="Helical" evidence="1">
    <location>
        <begin position="87"/>
        <end position="105"/>
    </location>
</feature>
<protein>
    <recommendedName>
        <fullName evidence="4">DUF2214 domain-containing protein</fullName>
    </recommendedName>
</protein>
<keyword evidence="1" id="KW-1133">Transmembrane helix</keyword>
<proteinExistence type="predicted"/>
<evidence type="ECO:0000313" key="3">
    <source>
        <dbReference type="Proteomes" id="UP000326554"/>
    </source>
</evidence>
<organism evidence="2 3">
    <name type="scientific">Histidinibacterium aquaticum</name>
    <dbReference type="NCBI Taxonomy" id="2613962"/>
    <lineage>
        <taxon>Bacteria</taxon>
        <taxon>Pseudomonadati</taxon>
        <taxon>Pseudomonadota</taxon>
        <taxon>Alphaproteobacteria</taxon>
        <taxon>Rhodobacterales</taxon>
        <taxon>Paracoccaceae</taxon>
        <taxon>Histidinibacterium</taxon>
    </lineage>
</organism>
<dbReference type="Proteomes" id="UP000326554">
    <property type="component" value="Unassembled WGS sequence"/>
</dbReference>
<evidence type="ECO:0000256" key="1">
    <source>
        <dbReference type="SAM" id="Phobius"/>
    </source>
</evidence>
<dbReference type="EMBL" id="VYQE01000002">
    <property type="protein sequence ID" value="KAA9009498.1"/>
    <property type="molecule type" value="Genomic_DNA"/>
</dbReference>
<accession>A0A5J5GPJ1</accession>
<name>A0A5J5GPJ1_9RHOB</name>
<keyword evidence="1" id="KW-0472">Membrane</keyword>
<reference evidence="2 3" key="1">
    <citation type="submission" date="2019-09" db="EMBL/GenBank/DDBJ databases">
        <authorList>
            <person name="Park J.-S."/>
            <person name="Choi H.-J."/>
        </authorList>
    </citation>
    <scope>NUCLEOTIDE SEQUENCE [LARGE SCALE GENOMIC DNA]</scope>
    <source>
        <strain evidence="2 3">176SS1-4</strain>
    </source>
</reference>
<comment type="caution">
    <text evidence="2">The sequence shown here is derived from an EMBL/GenBank/DDBJ whole genome shotgun (WGS) entry which is preliminary data.</text>
</comment>
<dbReference type="AlphaFoldDB" id="A0A5J5GPJ1"/>
<evidence type="ECO:0000313" key="2">
    <source>
        <dbReference type="EMBL" id="KAA9009498.1"/>
    </source>
</evidence>